<accession>A0A6N2ZJR9</accession>
<dbReference type="PIRSF" id="PIRSF024534">
    <property type="entry name" value="ThiW"/>
    <property type="match status" value="1"/>
</dbReference>
<keyword evidence="1" id="KW-0472">Membrane</keyword>
<evidence type="ECO:0000256" key="1">
    <source>
        <dbReference type="SAM" id="Phobius"/>
    </source>
</evidence>
<gene>
    <name evidence="2" type="ORF">CSLFYP84_00565</name>
</gene>
<feature type="transmembrane region" description="Helical" evidence="1">
    <location>
        <begin position="95"/>
        <end position="115"/>
    </location>
</feature>
<feature type="transmembrane region" description="Helical" evidence="1">
    <location>
        <begin position="154"/>
        <end position="176"/>
    </location>
</feature>
<organism evidence="2">
    <name type="scientific">Clostridium symbiosum</name>
    <name type="common">Bacteroides symbiosus</name>
    <dbReference type="NCBI Taxonomy" id="1512"/>
    <lineage>
        <taxon>Bacteria</taxon>
        <taxon>Bacillati</taxon>
        <taxon>Bacillota</taxon>
        <taxon>Clostridia</taxon>
        <taxon>Lachnospirales</taxon>
        <taxon>Lachnospiraceae</taxon>
        <taxon>Otoolea</taxon>
    </lineage>
</organism>
<dbReference type="AlphaFoldDB" id="A0A6N2ZJR9"/>
<dbReference type="RefSeq" id="WP_021642196.1">
    <property type="nucleotide sequence ID" value="NZ_CACRUA010000007.1"/>
</dbReference>
<protein>
    <submittedName>
        <fullName evidence="2">Thiamine-precursor transporter protein (ThiW)</fullName>
    </submittedName>
</protein>
<name>A0A6N2ZJR9_CLOSY</name>
<proteinExistence type="predicted"/>
<keyword evidence="1" id="KW-1133">Transmembrane helix</keyword>
<dbReference type="EMBL" id="CACRUA010000007">
    <property type="protein sequence ID" value="VYT78178.1"/>
    <property type="molecule type" value="Genomic_DNA"/>
</dbReference>
<dbReference type="Gene3D" id="1.10.1760.20">
    <property type="match status" value="1"/>
</dbReference>
<keyword evidence="1" id="KW-0812">Transmembrane</keyword>
<dbReference type="InterPro" id="IPR012652">
    <property type="entry name" value="ThiW"/>
</dbReference>
<dbReference type="NCBIfam" id="TIGR02359">
    <property type="entry name" value="thiW"/>
    <property type="match status" value="1"/>
</dbReference>
<sequence>MKNHMTVLCGDEKDSALPTHTPTRASNALSLRKTVIGGMLVALTVALSGFSVPIGASRCFPIQHFINVIAGVFLGPLYGVAMAFCTSLIRNLMGTGSLLAFPGSMAGAFLGAFLFRKTGRFVLAYAGEIIGTGIIGAMLCYPVAVLLMGKEIALFFYVVPFLTSTVCGTAMAVVLLEVLRRSSLFSHLNRMIQG</sequence>
<evidence type="ECO:0000313" key="2">
    <source>
        <dbReference type="EMBL" id="VYT78178.1"/>
    </source>
</evidence>
<feature type="transmembrane region" description="Helical" evidence="1">
    <location>
        <begin position="68"/>
        <end position="89"/>
    </location>
</feature>
<reference evidence="2" key="1">
    <citation type="submission" date="2019-11" db="EMBL/GenBank/DDBJ databases">
        <authorList>
            <person name="Feng L."/>
        </authorList>
    </citation>
    <scope>NUCLEOTIDE SEQUENCE</scope>
    <source>
        <strain evidence="2">CsymbiosumLFYP84</strain>
    </source>
</reference>
<feature type="transmembrane region" description="Helical" evidence="1">
    <location>
        <begin position="35"/>
        <end position="56"/>
    </location>
</feature>
<dbReference type="Pfam" id="PF09512">
    <property type="entry name" value="ThiW"/>
    <property type="match status" value="1"/>
</dbReference>
<feature type="transmembrane region" description="Helical" evidence="1">
    <location>
        <begin position="122"/>
        <end position="148"/>
    </location>
</feature>